<evidence type="ECO:0000256" key="1">
    <source>
        <dbReference type="SAM" id="Phobius"/>
    </source>
</evidence>
<dbReference type="AlphaFoldDB" id="A0A2T3J732"/>
<keyword evidence="3" id="KW-1185">Reference proteome</keyword>
<protein>
    <submittedName>
        <fullName evidence="2">Uncharacterized protein</fullName>
    </submittedName>
</protein>
<dbReference type="RefSeq" id="WP_107245940.1">
    <property type="nucleotide sequence ID" value="NZ_PYMJ01000049.1"/>
</dbReference>
<keyword evidence="1" id="KW-1133">Transmembrane helix</keyword>
<gene>
    <name evidence="2" type="ORF">C9J12_27060</name>
</gene>
<reference evidence="2 3" key="1">
    <citation type="submission" date="2018-01" db="EMBL/GenBank/DDBJ databases">
        <title>Whole genome sequencing of Histamine producing bacteria.</title>
        <authorList>
            <person name="Butler K."/>
        </authorList>
    </citation>
    <scope>NUCLEOTIDE SEQUENCE [LARGE SCALE GENOMIC DNA]</scope>
    <source>
        <strain evidence="2 3">JCM 12947</strain>
    </source>
</reference>
<dbReference type="EMBL" id="PYMJ01000049">
    <property type="protein sequence ID" value="PSU44532.1"/>
    <property type="molecule type" value="Genomic_DNA"/>
</dbReference>
<evidence type="ECO:0000313" key="2">
    <source>
        <dbReference type="EMBL" id="PSU44532.1"/>
    </source>
</evidence>
<proteinExistence type="predicted"/>
<feature type="transmembrane region" description="Helical" evidence="1">
    <location>
        <begin position="133"/>
        <end position="157"/>
    </location>
</feature>
<accession>A0A2T3J732</accession>
<dbReference type="Proteomes" id="UP000240987">
    <property type="component" value="Unassembled WGS sequence"/>
</dbReference>
<name>A0A2T3J732_9GAMM</name>
<keyword evidence="1" id="KW-0812">Transmembrane</keyword>
<evidence type="ECO:0000313" key="3">
    <source>
        <dbReference type="Proteomes" id="UP000240987"/>
    </source>
</evidence>
<keyword evidence="1" id="KW-0472">Membrane</keyword>
<comment type="caution">
    <text evidence="2">The sequence shown here is derived from an EMBL/GenBank/DDBJ whole genome shotgun (WGS) entry which is preliminary data.</text>
</comment>
<sequence>MDNSPLLTSMTKEEFEPLALAAEPCQVTENGNEGGRSFVIQLNDHRDIIMMVDNQGDCEYWSYDESSVVSPPSKSNIMRVFDLLRFVLVWVLMMAHGVLRFVVWNVAPMALTVGAVWFAATCYIENGWGSLNAVYLMGGAIGCLVGQFLIWCLLLGLCPADKRHHFDLKPV</sequence>
<organism evidence="2 3">
    <name type="scientific">Photobacterium frigidiphilum</name>
    <dbReference type="NCBI Taxonomy" id="264736"/>
    <lineage>
        <taxon>Bacteria</taxon>
        <taxon>Pseudomonadati</taxon>
        <taxon>Pseudomonadota</taxon>
        <taxon>Gammaproteobacteria</taxon>
        <taxon>Vibrionales</taxon>
        <taxon>Vibrionaceae</taxon>
        <taxon>Photobacterium</taxon>
    </lineage>
</organism>